<reference evidence="2" key="1">
    <citation type="submission" date="2020-03" db="EMBL/GenBank/DDBJ databases">
        <title>The deep terrestrial virosphere.</title>
        <authorList>
            <person name="Holmfeldt K."/>
            <person name="Nilsson E."/>
            <person name="Simone D."/>
            <person name="Lopez-Fernandez M."/>
            <person name="Wu X."/>
            <person name="de Brujin I."/>
            <person name="Lundin D."/>
            <person name="Andersson A."/>
            <person name="Bertilsson S."/>
            <person name="Dopson M."/>
        </authorList>
    </citation>
    <scope>NUCLEOTIDE SEQUENCE</scope>
    <source>
        <strain evidence="2">TM448B00361</strain>
    </source>
</reference>
<accession>A0A6M3XBZ9</accession>
<evidence type="ECO:0000313" key="2">
    <source>
        <dbReference type="EMBL" id="QJH95248.1"/>
    </source>
</evidence>
<keyword evidence="1" id="KW-1133">Transmembrane helix</keyword>
<dbReference type="AlphaFoldDB" id="A0A6M3XBZ9"/>
<sequence>MADRSNPLTSSDYLRHTVVMPLSEMDRSRIQNFRIDLTETDVDDWRDAVLFGTGPLGAYTPDPEAFDGLQATGVWMDEIDVALSAAVLAQTAIPVSAAPPPIAWQGRAPSRAVQAVKIGLTAVAVVFAVGVLGAWLA</sequence>
<protein>
    <submittedName>
        <fullName evidence="2">Uncharacterized protein</fullName>
    </submittedName>
</protein>
<proteinExistence type="predicted"/>
<name>A0A6M3XBZ9_9ZZZZ</name>
<evidence type="ECO:0000256" key="1">
    <source>
        <dbReference type="SAM" id="Phobius"/>
    </source>
</evidence>
<dbReference type="EMBL" id="MT144615">
    <property type="protein sequence ID" value="QJH95248.1"/>
    <property type="molecule type" value="Genomic_DNA"/>
</dbReference>
<feature type="transmembrane region" description="Helical" evidence="1">
    <location>
        <begin position="115"/>
        <end position="136"/>
    </location>
</feature>
<keyword evidence="1" id="KW-0472">Membrane</keyword>
<keyword evidence="1" id="KW-0812">Transmembrane</keyword>
<organism evidence="2">
    <name type="scientific">viral metagenome</name>
    <dbReference type="NCBI Taxonomy" id="1070528"/>
    <lineage>
        <taxon>unclassified sequences</taxon>
        <taxon>metagenomes</taxon>
        <taxon>organismal metagenomes</taxon>
    </lineage>
</organism>
<gene>
    <name evidence="2" type="ORF">TM448B00361_0037</name>
</gene>